<dbReference type="VEuPathDB" id="FungiDB:FUN_001624"/>
<evidence type="ECO:0000313" key="1">
    <source>
        <dbReference type="EMBL" id="PKC18038.1"/>
    </source>
</evidence>
<dbReference type="Proteomes" id="UP000232722">
    <property type="component" value="Unassembled WGS sequence"/>
</dbReference>
<organism evidence="1 2">
    <name type="scientific">Rhizophagus irregularis</name>
    <dbReference type="NCBI Taxonomy" id="588596"/>
    <lineage>
        <taxon>Eukaryota</taxon>
        <taxon>Fungi</taxon>
        <taxon>Fungi incertae sedis</taxon>
        <taxon>Mucoromycota</taxon>
        <taxon>Glomeromycotina</taxon>
        <taxon>Glomeromycetes</taxon>
        <taxon>Glomerales</taxon>
        <taxon>Glomeraceae</taxon>
        <taxon>Rhizophagus</taxon>
    </lineage>
</organism>
<comment type="caution">
    <text evidence="1">The sequence shown here is derived from an EMBL/GenBank/DDBJ whole genome shotgun (WGS) entry which is preliminary data.</text>
</comment>
<dbReference type="VEuPathDB" id="FungiDB:RhiirA1_390179"/>
<dbReference type="AlphaFoldDB" id="A0A2N0QG68"/>
<reference evidence="1 2" key="2">
    <citation type="submission" date="2017-09" db="EMBL/GenBank/DDBJ databases">
        <title>Extensive intraspecific genome diversity in a model arbuscular mycorrhizal fungus.</title>
        <authorList>
            <person name="Chen E.C."/>
            <person name="Morin E."/>
            <person name="Beaudet D."/>
            <person name="Noel J."/>
            <person name="Ndikumana S."/>
            <person name="Charron P."/>
            <person name="St-Onge C."/>
            <person name="Giorgi J."/>
            <person name="Grigoriev I.V."/>
            <person name="Roux C."/>
            <person name="Martin F.M."/>
            <person name="Corradi N."/>
        </authorList>
    </citation>
    <scope>NUCLEOTIDE SEQUENCE [LARGE SCALE GENOMIC DNA]</scope>
    <source>
        <strain evidence="1 2">A5</strain>
    </source>
</reference>
<name>A0A2N0QG68_9GLOM</name>
<sequence length="72" mass="8789">MMDQHKRYYENSLRNFRMSLDMDMSNDMFLVHYIKLLLYKEEIGEAINVIQNFCNENPSILTGHRYIKVKRE</sequence>
<dbReference type="VEuPathDB" id="FungiDB:RhiirFUN_026320"/>
<evidence type="ECO:0000313" key="2">
    <source>
        <dbReference type="Proteomes" id="UP000232722"/>
    </source>
</evidence>
<protein>
    <submittedName>
        <fullName evidence="1">Uncharacterized protein</fullName>
    </submittedName>
</protein>
<accession>A0A2N0QG68</accession>
<gene>
    <name evidence="1" type="ORF">RhiirA5_703</name>
</gene>
<reference evidence="1 2" key="1">
    <citation type="submission" date="2016-04" db="EMBL/GenBank/DDBJ databases">
        <title>Genome analyses suggest a sexual origin of heterokaryosis in a supposedly ancient asexual fungus.</title>
        <authorList>
            <person name="Ropars J."/>
            <person name="Sedzielewska K."/>
            <person name="Noel J."/>
            <person name="Charron P."/>
            <person name="Farinelli L."/>
            <person name="Marton T."/>
            <person name="Kruger M."/>
            <person name="Pelin A."/>
            <person name="Brachmann A."/>
            <person name="Corradi N."/>
        </authorList>
    </citation>
    <scope>NUCLEOTIDE SEQUENCE [LARGE SCALE GENOMIC DNA]</scope>
    <source>
        <strain evidence="1 2">A5</strain>
    </source>
</reference>
<proteinExistence type="predicted"/>
<dbReference type="EMBL" id="LLXJ01000001">
    <property type="protein sequence ID" value="PKC18038.1"/>
    <property type="molecule type" value="Genomic_DNA"/>
</dbReference>